<sequence>MGYFSDTERAKYTIAWVCCEPFEHAAAECMLDKRHGSYRPPGPLHSQNAYYTLGEIGGRNVVIIFMANAVNQIGALATLFIDLEIFFPNIQVSMLVTIGRIPNEENGIRLGDVVISSLEDRYGGIANVDRCADGADDSIGIVHQPLPRVQQGDLLLGEAKNMISSNTAEMRPHEPEMVAEYASPGAENDLLFPSDCHHTTDAGRYCKDCYTSKAIARPARKSTEPQIHFGTIGGRRDVVTNPVYRDGTKKDVGALAVQFGAEYMMDSLRPLVITGVAKYGDTHTHGRWRMYAAATAAACAKDLVLRFRIRPF</sequence>
<dbReference type="PANTHER" id="PTHR46082:SF6">
    <property type="entry name" value="AAA+ ATPASE DOMAIN-CONTAINING PROTEIN-RELATED"/>
    <property type="match status" value="1"/>
</dbReference>
<evidence type="ECO:0008006" key="3">
    <source>
        <dbReference type="Google" id="ProtNLM"/>
    </source>
</evidence>
<dbReference type="InterPro" id="IPR035994">
    <property type="entry name" value="Nucleoside_phosphorylase_sf"/>
</dbReference>
<name>A0ABR4IK21_9EURO</name>
<accession>A0ABR4IK21</accession>
<proteinExistence type="predicted"/>
<dbReference type="InterPro" id="IPR053137">
    <property type="entry name" value="NLR-like"/>
</dbReference>
<evidence type="ECO:0000313" key="1">
    <source>
        <dbReference type="EMBL" id="KAL2828110.1"/>
    </source>
</evidence>
<dbReference type="Gene3D" id="3.40.50.1580">
    <property type="entry name" value="Nucleoside phosphorylase domain"/>
    <property type="match status" value="1"/>
</dbReference>
<gene>
    <name evidence="1" type="ORF">BJY01DRAFT_255473</name>
</gene>
<reference evidence="1 2" key="1">
    <citation type="submission" date="2024-07" db="EMBL/GenBank/DDBJ databases">
        <title>Section-level genome sequencing and comparative genomics of Aspergillus sections Usti and Cavernicolus.</title>
        <authorList>
            <consortium name="Lawrence Berkeley National Laboratory"/>
            <person name="Nybo J.L."/>
            <person name="Vesth T.C."/>
            <person name="Theobald S."/>
            <person name="Frisvad J.C."/>
            <person name="Larsen T.O."/>
            <person name="Kjaerboelling I."/>
            <person name="Rothschild-Mancinelli K."/>
            <person name="Lyhne E.K."/>
            <person name="Kogle M.E."/>
            <person name="Barry K."/>
            <person name="Clum A."/>
            <person name="Na H."/>
            <person name="Ledsgaard L."/>
            <person name="Lin J."/>
            <person name="Lipzen A."/>
            <person name="Kuo A."/>
            <person name="Riley R."/>
            <person name="Mondo S."/>
            <person name="Labutti K."/>
            <person name="Haridas S."/>
            <person name="Pangalinan J."/>
            <person name="Salamov A.A."/>
            <person name="Simmons B.A."/>
            <person name="Magnuson J.K."/>
            <person name="Chen J."/>
            <person name="Drula E."/>
            <person name="Henrissat B."/>
            <person name="Wiebenga A."/>
            <person name="Lubbers R.J."/>
            <person name="Gomes A.C."/>
            <person name="Makela M.R."/>
            <person name="Stajich J."/>
            <person name="Grigoriev I.V."/>
            <person name="Mortensen U.H."/>
            <person name="De Vries R.P."/>
            <person name="Baker S.E."/>
            <person name="Andersen M.R."/>
        </authorList>
    </citation>
    <scope>NUCLEOTIDE SEQUENCE [LARGE SCALE GENOMIC DNA]</scope>
    <source>
        <strain evidence="1 2">CBS 123904</strain>
    </source>
</reference>
<dbReference type="PANTHER" id="PTHR46082">
    <property type="entry name" value="ATP/GTP-BINDING PROTEIN-RELATED"/>
    <property type="match status" value="1"/>
</dbReference>
<comment type="caution">
    <text evidence="1">The sequence shown here is derived from an EMBL/GenBank/DDBJ whole genome shotgun (WGS) entry which is preliminary data.</text>
</comment>
<keyword evidence="2" id="KW-1185">Reference proteome</keyword>
<protein>
    <recommendedName>
        <fullName evidence="3">Nucleoside phosphorylase domain-containing protein</fullName>
    </recommendedName>
</protein>
<dbReference type="EMBL" id="JBFXLU010000375">
    <property type="protein sequence ID" value="KAL2828110.1"/>
    <property type="molecule type" value="Genomic_DNA"/>
</dbReference>
<evidence type="ECO:0000313" key="2">
    <source>
        <dbReference type="Proteomes" id="UP001610446"/>
    </source>
</evidence>
<organism evidence="1 2">
    <name type="scientific">Aspergillus pseudoustus</name>
    <dbReference type="NCBI Taxonomy" id="1810923"/>
    <lineage>
        <taxon>Eukaryota</taxon>
        <taxon>Fungi</taxon>
        <taxon>Dikarya</taxon>
        <taxon>Ascomycota</taxon>
        <taxon>Pezizomycotina</taxon>
        <taxon>Eurotiomycetes</taxon>
        <taxon>Eurotiomycetidae</taxon>
        <taxon>Eurotiales</taxon>
        <taxon>Aspergillaceae</taxon>
        <taxon>Aspergillus</taxon>
        <taxon>Aspergillus subgen. Nidulantes</taxon>
    </lineage>
</organism>
<dbReference type="SUPFAM" id="SSF53167">
    <property type="entry name" value="Purine and uridine phosphorylases"/>
    <property type="match status" value="1"/>
</dbReference>
<dbReference type="Proteomes" id="UP001610446">
    <property type="component" value="Unassembled WGS sequence"/>
</dbReference>